<dbReference type="AlphaFoldDB" id="H1RZL0"/>
<dbReference type="InterPro" id="IPR008927">
    <property type="entry name" value="6-PGluconate_DH-like_C_sf"/>
</dbReference>
<dbReference type="PATRIC" id="fig|1127483.3.peg.766"/>
<dbReference type="Gene3D" id="3.40.50.720">
    <property type="entry name" value="NAD(P)-binding Rossmann-like Domain"/>
    <property type="match status" value="1"/>
</dbReference>
<evidence type="ECO:0000256" key="2">
    <source>
        <dbReference type="ARBA" id="ARBA00022857"/>
    </source>
</evidence>
<sequence>MPNKLKIVFVGGGNMASAIIAGVLANGADARNITVIDPAGDTRERLAKEHGLRTMAAADRAMQDADVVVLAVKPQVMRDVCATLRGCLGDSLVISVAAGIRLDALSDWLGGCKRVVRAMPNTPALIGQGITGMASADTLTSADRKIADTIASAVGQVTWVERESQLDAVTALSGSGPAYVFYFIEAMEQAAEQLGLPASQGRQLARQTFAGAAALAQGSTQAVATLRQQVTSPGGTTAAGIDAMEKGNLKAVFVEAIQAAARRSVDLGNLAS</sequence>
<comment type="function">
    <text evidence="4">Catalyzes the reduction of 1-pyrroline-5-carboxylate (PCA) to L-proline.</text>
</comment>
<keyword evidence="2 4" id="KW-0521">NADP</keyword>
<dbReference type="EMBL" id="AHJE01000010">
    <property type="protein sequence ID" value="EHP44352.1"/>
    <property type="molecule type" value="Genomic_DNA"/>
</dbReference>
<protein>
    <recommendedName>
        <fullName evidence="4 5">Pyrroline-5-carboxylate reductase</fullName>
        <shortName evidence="4">P5C reductase</shortName>
        <shortName evidence="4">P5CR</shortName>
        <ecNumber evidence="4 5">1.5.1.2</ecNumber>
    </recommendedName>
    <alternativeName>
        <fullName evidence="4">PCA reductase</fullName>
    </alternativeName>
</protein>
<dbReference type="PIRSF" id="PIRSF000193">
    <property type="entry name" value="Pyrrol-5-carb_rd"/>
    <property type="match status" value="1"/>
</dbReference>
<evidence type="ECO:0000313" key="10">
    <source>
        <dbReference type="EMBL" id="EHP44352.1"/>
    </source>
</evidence>
<gene>
    <name evidence="4" type="primary">proC</name>
    <name evidence="10" type="ORF">OR16_03777</name>
</gene>
<dbReference type="NCBIfam" id="TIGR00112">
    <property type="entry name" value="proC"/>
    <property type="match status" value="1"/>
</dbReference>
<dbReference type="UniPathway" id="UPA00098">
    <property type="reaction ID" value="UER00361"/>
</dbReference>
<dbReference type="GO" id="GO:0004735">
    <property type="term" value="F:pyrroline-5-carboxylate reductase activity"/>
    <property type="evidence" value="ECO:0007669"/>
    <property type="project" value="UniProtKB-UniRule"/>
</dbReference>
<dbReference type="InterPro" id="IPR036291">
    <property type="entry name" value="NAD(P)-bd_dom_sf"/>
</dbReference>
<evidence type="ECO:0000256" key="5">
    <source>
        <dbReference type="NCBIfam" id="TIGR00112"/>
    </source>
</evidence>
<dbReference type="EC" id="1.5.1.2" evidence="4 5"/>
<evidence type="ECO:0000256" key="3">
    <source>
        <dbReference type="ARBA" id="ARBA00023002"/>
    </source>
</evidence>
<dbReference type="PANTHER" id="PTHR11645:SF0">
    <property type="entry name" value="PYRROLINE-5-CARBOXYLATE REDUCTASE 3"/>
    <property type="match status" value="1"/>
</dbReference>
<evidence type="ECO:0000256" key="1">
    <source>
        <dbReference type="ARBA" id="ARBA00005525"/>
    </source>
</evidence>
<evidence type="ECO:0000256" key="7">
    <source>
        <dbReference type="RuleBase" id="RU003903"/>
    </source>
</evidence>
<feature type="domain" description="Pyrroline-5-carboxylate reductase dimerisation" evidence="9">
    <location>
        <begin position="163"/>
        <end position="265"/>
    </location>
</feature>
<feature type="domain" description="Pyrroline-5-carboxylate reductase catalytic N-terminal" evidence="8">
    <location>
        <begin position="6"/>
        <end position="99"/>
    </location>
</feature>
<keyword evidence="4 7" id="KW-0028">Amino-acid biosynthesis</keyword>
<keyword evidence="4 7" id="KW-0641">Proline biosynthesis</keyword>
<reference evidence="10 11" key="1">
    <citation type="journal article" date="2012" name="J. Bacteriol.">
        <title>De Novo Genome Project of Cupriavidus basilensis OR16.</title>
        <authorList>
            <person name="Cserhati M."/>
            <person name="Kriszt B."/>
            <person name="Szoboszlay S."/>
            <person name="Toth A."/>
            <person name="Szabo I."/>
            <person name="Tancsics A."/>
            <person name="Nagy I."/>
            <person name="Horvath B."/>
            <person name="Nagy I."/>
            <person name="Kukolya J."/>
        </authorList>
    </citation>
    <scope>NUCLEOTIDE SEQUENCE [LARGE SCALE GENOMIC DNA]</scope>
    <source>
        <strain evidence="10 11">OR16</strain>
    </source>
</reference>
<feature type="binding site" evidence="6">
    <location>
        <begin position="71"/>
        <end position="74"/>
    </location>
    <ligand>
        <name>NADP(+)</name>
        <dbReference type="ChEBI" id="CHEBI:58349"/>
    </ligand>
</feature>
<evidence type="ECO:0000256" key="6">
    <source>
        <dbReference type="PIRSR" id="PIRSR000193-1"/>
    </source>
</evidence>
<comment type="catalytic activity">
    <reaction evidence="4">
        <text>L-proline + NAD(+) = (S)-1-pyrroline-5-carboxylate + NADH + 2 H(+)</text>
        <dbReference type="Rhea" id="RHEA:14105"/>
        <dbReference type="ChEBI" id="CHEBI:15378"/>
        <dbReference type="ChEBI" id="CHEBI:17388"/>
        <dbReference type="ChEBI" id="CHEBI:57540"/>
        <dbReference type="ChEBI" id="CHEBI:57945"/>
        <dbReference type="ChEBI" id="CHEBI:60039"/>
        <dbReference type="EC" id="1.5.1.2"/>
    </reaction>
</comment>
<dbReference type="PROSITE" id="PS00521">
    <property type="entry name" value="P5CR"/>
    <property type="match status" value="1"/>
</dbReference>
<keyword evidence="3 4" id="KW-0560">Oxidoreductase</keyword>
<accession>H1RZL0</accession>
<dbReference type="InterPro" id="IPR000304">
    <property type="entry name" value="Pyrroline-COOH_reductase"/>
</dbReference>
<evidence type="ECO:0000259" key="9">
    <source>
        <dbReference type="Pfam" id="PF14748"/>
    </source>
</evidence>
<comment type="similarity">
    <text evidence="1 4 7">Belongs to the pyrroline-5-carboxylate reductase family.</text>
</comment>
<comment type="catalytic activity">
    <reaction evidence="4 7">
        <text>L-proline + NADP(+) = (S)-1-pyrroline-5-carboxylate + NADPH + 2 H(+)</text>
        <dbReference type="Rhea" id="RHEA:14109"/>
        <dbReference type="ChEBI" id="CHEBI:15378"/>
        <dbReference type="ChEBI" id="CHEBI:17388"/>
        <dbReference type="ChEBI" id="CHEBI:57783"/>
        <dbReference type="ChEBI" id="CHEBI:58349"/>
        <dbReference type="ChEBI" id="CHEBI:60039"/>
        <dbReference type="EC" id="1.5.1.2"/>
    </reaction>
</comment>
<dbReference type="InterPro" id="IPR029036">
    <property type="entry name" value="P5CR_dimer"/>
</dbReference>
<dbReference type="Proteomes" id="UP000005808">
    <property type="component" value="Unassembled WGS sequence"/>
</dbReference>
<dbReference type="SUPFAM" id="SSF51735">
    <property type="entry name" value="NAD(P)-binding Rossmann-fold domains"/>
    <property type="match status" value="1"/>
</dbReference>
<proteinExistence type="inferred from homology"/>
<comment type="subcellular location">
    <subcellularLocation>
        <location evidence="4">Cytoplasm</location>
    </subcellularLocation>
</comment>
<dbReference type="OrthoDB" id="9805754at2"/>
<dbReference type="FunFam" id="1.10.3730.10:FF:000001">
    <property type="entry name" value="Pyrroline-5-carboxylate reductase"/>
    <property type="match status" value="1"/>
</dbReference>
<dbReference type="InterPro" id="IPR028939">
    <property type="entry name" value="P5C_Rdtase_cat_N"/>
</dbReference>
<comment type="pathway">
    <text evidence="4 7">Amino-acid biosynthesis; L-proline biosynthesis; L-proline from L-glutamate 5-semialdehyde: step 1/1.</text>
</comment>
<dbReference type="GO" id="GO:0005737">
    <property type="term" value="C:cytoplasm"/>
    <property type="evidence" value="ECO:0007669"/>
    <property type="project" value="UniProtKB-SubCell"/>
</dbReference>
<dbReference type="Pfam" id="PF03807">
    <property type="entry name" value="F420_oxidored"/>
    <property type="match status" value="1"/>
</dbReference>
<name>H1RZL0_9BURK</name>
<comment type="caution">
    <text evidence="10">The sequence shown here is derived from an EMBL/GenBank/DDBJ whole genome shotgun (WGS) entry which is preliminary data.</text>
</comment>
<dbReference type="PANTHER" id="PTHR11645">
    <property type="entry name" value="PYRROLINE-5-CARBOXYLATE REDUCTASE"/>
    <property type="match status" value="1"/>
</dbReference>
<dbReference type="SUPFAM" id="SSF48179">
    <property type="entry name" value="6-phosphogluconate dehydrogenase C-terminal domain-like"/>
    <property type="match status" value="1"/>
</dbReference>
<keyword evidence="4" id="KW-0963">Cytoplasm</keyword>
<dbReference type="HAMAP" id="MF_01925">
    <property type="entry name" value="P5C_reductase"/>
    <property type="match status" value="1"/>
</dbReference>
<dbReference type="InterPro" id="IPR053790">
    <property type="entry name" value="P5CR-like_CS"/>
</dbReference>
<dbReference type="Gene3D" id="1.10.3730.10">
    <property type="entry name" value="ProC C-terminal domain-like"/>
    <property type="match status" value="1"/>
</dbReference>
<evidence type="ECO:0000313" key="11">
    <source>
        <dbReference type="Proteomes" id="UP000005808"/>
    </source>
</evidence>
<evidence type="ECO:0000256" key="4">
    <source>
        <dbReference type="HAMAP-Rule" id="MF_01925"/>
    </source>
</evidence>
<dbReference type="GO" id="GO:0055129">
    <property type="term" value="P:L-proline biosynthetic process"/>
    <property type="evidence" value="ECO:0007669"/>
    <property type="project" value="UniProtKB-UniRule"/>
</dbReference>
<evidence type="ECO:0000259" key="8">
    <source>
        <dbReference type="Pfam" id="PF03807"/>
    </source>
</evidence>
<organism evidence="10 11">
    <name type="scientific">Cupriavidus basilensis OR16</name>
    <dbReference type="NCBI Taxonomy" id="1127483"/>
    <lineage>
        <taxon>Bacteria</taxon>
        <taxon>Pseudomonadati</taxon>
        <taxon>Pseudomonadota</taxon>
        <taxon>Betaproteobacteria</taxon>
        <taxon>Burkholderiales</taxon>
        <taxon>Burkholderiaceae</taxon>
        <taxon>Cupriavidus</taxon>
    </lineage>
</organism>
<dbReference type="RefSeq" id="WP_006156572.1">
    <property type="nucleotide sequence ID" value="NZ_AHJE01000010.1"/>
</dbReference>
<dbReference type="Pfam" id="PF14748">
    <property type="entry name" value="P5CR_dimer"/>
    <property type="match status" value="1"/>
</dbReference>